<evidence type="ECO:0000313" key="2">
    <source>
        <dbReference type="Proteomes" id="UP001482620"/>
    </source>
</evidence>
<dbReference type="EMBL" id="JAHRIQ010069624">
    <property type="protein sequence ID" value="MEQ2242979.1"/>
    <property type="molecule type" value="Genomic_DNA"/>
</dbReference>
<evidence type="ECO:0000313" key="1">
    <source>
        <dbReference type="EMBL" id="MEQ2242979.1"/>
    </source>
</evidence>
<protein>
    <submittedName>
        <fullName evidence="1">Uncharacterized protein</fullName>
    </submittedName>
</protein>
<dbReference type="Proteomes" id="UP001482620">
    <property type="component" value="Unassembled WGS sequence"/>
</dbReference>
<name>A0ABV0UDI0_9TELE</name>
<sequence length="109" mass="12408">MLQMTDGVLGYLLLDPDQRLTELLDSMMCNLVASDGPKHDVLQMFYWIKVRGAWRPDNIINSFIHQELPSYFCHMILITTHCICTIFKITIWGIRGNCTEASCPLGGDT</sequence>
<accession>A0ABV0UDI0</accession>
<organism evidence="1 2">
    <name type="scientific">Ilyodon furcidens</name>
    <name type="common">goldbreast splitfin</name>
    <dbReference type="NCBI Taxonomy" id="33524"/>
    <lineage>
        <taxon>Eukaryota</taxon>
        <taxon>Metazoa</taxon>
        <taxon>Chordata</taxon>
        <taxon>Craniata</taxon>
        <taxon>Vertebrata</taxon>
        <taxon>Euteleostomi</taxon>
        <taxon>Actinopterygii</taxon>
        <taxon>Neopterygii</taxon>
        <taxon>Teleostei</taxon>
        <taxon>Neoteleostei</taxon>
        <taxon>Acanthomorphata</taxon>
        <taxon>Ovalentaria</taxon>
        <taxon>Atherinomorphae</taxon>
        <taxon>Cyprinodontiformes</taxon>
        <taxon>Goodeidae</taxon>
        <taxon>Ilyodon</taxon>
    </lineage>
</organism>
<reference evidence="1 2" key="1">
    <citation type="submission" date="2021-06" db="EMBL/GenBank/DDBJ databases">
        <authorList>
            <person name="Palmer J.M."/>
        </authorList>
    </citation>
    <scope>NUCLEOTIDE SEQUENCE [LARGE SCALE GENOMIC DNA]</scope>
    <source>
        <strain evidence="2">if_2019</strain>
        <tissue evidence="1">Muscle</tissue>
    </source>
</reference>
<gene>
    <name evidence="1" type="ORF">ILYODFUR_002378</name>
</gene>
<keyword evidence="2" id="KW-1185">Reference proteome</keyword>
<comment type="caution">
    <text evidence="1">The sequence shown here is derived from an EMBL/GenBank/DDBJ whole genome shotgun (WGS) entry which is preliminary data.</text>
</comment>
<proteinExistence type="predicted"/>